<feature type="region of interest" description="Disordered" evidence="6">
    <location>
        <begin position="264"/>
        <end position="283"/>
    </location>
</feature>
<dbReference type="SUPFAM" id="SSF48498">
    <property type="entry name" value="Tetracyclin repressor-like, C-terminal domain"/>
    <property type="match status" value="1"/>
</dbReference>
<evidence type="ECO:0000256" key="3">
    <source>
        <dbReference type="ARBA" id="ARBA00023125"/>
    </source>
</evidence>
<protein>
    <submittedName>
        <fullName evidence="8">TetR/AcrR family transcriptional regulator</fullName>
    </submittedName>
</protein>
<evidence type="ECO:0000256" key="5">
    <source>
        <dbReference type="PROSITE-ProRule" id="PRU00335"/>
    </source>
</evidence>
<dbReference type="SUPFAM" id="SSF46689">
    <property type="entry name" value="Homeodomain-like"/>
    <property type="match status" value="1"/>
</dbReference>
<evidence type="ECO:0000313" key="8">
    <source>
        <dbReference type="EMBL" id="MBR8640417.1"/>
    </source>
</evidence>
<dbReference type="Proteomes" id="UP000682308">
    <property type="component" value="Unassembled WGS sequence"/>
</dbReference>
<dbReference type="Pfam" id="PF00440">
    <property type="entry name" value="TetR_N"/>
    <property type="match status" value="1"/>
</dbReference>
<dbReference type="PANTHER" id="PTHR47506:SF1">
    <property type="entry name" value="HTH-TYPE TRANSCRIPTIONAL REGULATOR YJDC"/>
    <property type="match status" value="1"/>
</dbReference>
<keyword evidence="2" id="KW-0805">Transcription regulation</keyword>
<proteinExistence type="predicted"/>
<dbReference type="PROSITE" id="PS50977">
    <property type="entry name" value="HTH_TETR_2"/>
    <property type="match status" value="1"/>
</dbReference>
<dbReference type="Gene3D" id="1.10.357.10">
    <property type="entry name" value="Tetracycline Repressor, domain 2"/>
    <property type="match status" value="1"/>
</dbReference>
<keyword evidence="3 5" id="KW-0238">DNA-binding</keyword>
<evidence type="ECO:0000313" key="9">
    <source>
        <dbReference type="Proteomes" id="UP000682308"/>
    </source>
</evidence>
<keyword evidence="9" id="KW-1185">Reference proteome</keyword>
<dbReference type="GO" id="GO:0003677">
    <property type="term" value="F:DNA binding"/>
    <property type="evidence" value="ECO:0007669"/>
    <property type="project" value="UniProtKB-UniRule"/>
</dbReference>
<organism evidence="8 9">
    <name type="scientific">Streptomyces tuirus</name>
    <dbReference type="NCBI Taxonomy" id="68278"/>
    <lineage>
        <taxon>Bacteria</taxon>
        <taxon>Bacillati</taxon>
        <taxon>Actinomycetota</taxon>
        <taxon>Actinomycetes</taxon>
        <taxon>Kitasatosporales</taxon>
        <taxon>Streptomycetaceae</taxon>
        <taxon>Streptomyces</taxon>
    </lineage>
</organism>
<feature type="domain" description="HTH tetR-type" evidence="7">
    <location>
        <begin position="8"/>
        <end position="68"/>
    </location>
</feature>
<dbReference type="PANTHER" id="PTHR47506">
    <property type="entry name" value="TRANSCRIPTIONAL REGULATORY PROTEIN"/>
    <property type="match status" value="1"/>
</dbReference>
<reference evidence="8 9" key="1">
    <citation type="submission" date="2021-04" db="EMBL/GenBank/DDBJ databases">
        <title>Characterization of the biosynthetic gene cluster of new lipopeptides with antitumor activity in the genome of the marine Streptomyces PHM034.</title>
        <authorList>
            <person name="Ceniceros A."/>
            <person name="Canedo L."/>
            <person name="Mendez C."/>
            <person name="Olano C."/>
            <person name="Schleissner C."/>
            <person name="Cuevas C."/>
            <person name="De La Calle F."/>
            <person name="Salas J.A."/>
        </authorList>
    </citation>
    <scope>NUCLEOTIDE SEQUENCE [LARGE SCALE GENOMIC DNA]</scope>
    <source>
        <strain evidence="8 9">PHM034</strain>
    </source>
</reference>
<keyword evidence="1" id="KW-0678">Repressor</keyword>
<comment type="caution">
    <text evidence="8">The sequence shown here is derived from an EMBL/GenBank/DDBJ whole genome shotgun (WGS) entry which is preliminary data.</text>
</comment>
<dbReference type="InterPro" id="IPR009057">
    <property type="entry name" value="Homeodomain-like_sf"/>
</dbReference>
<accession>A0A941FHX7</accession>
<evidence type="ECO:0000256" key="1">
    <source>
        <dbReference type="ARBA" id="ARBA00022491"/>
    </source>
</evidence>
<evidence type="ECO:0000256" key="2">
    <source>
        <dbReference type="ARBA" id="ARBA00023015"/>
    </source>
</evidence>
<name>A0A941FHX7_9ACTN</name>
<gene>
    <name evidence="8" type="ORF">KEF29_16750</name>
</gene>
<dbReference type="InterPro" id="IPR039538">
    <property type="entry name" value="BetI_C"/>
</dbReference>
<keyword evidence="4" id="KW-0804">Transcription</keyword>
<evidence type="ECO:0000256" key="4">
    <source>
        <dbReference type="ARBA" id="ARBA00023163"/>
    </source>
</evidence>
<dbReference type="AlphaFoldDB" id="A0A941FHX7"/>
<feature type="DNA-binding region" description="H-T-H motif" evidence="5">
    <location>
        <begin position="31"/>
        <end position="50"/>
    </location>
</feature>
<dbReference type="EMBL" id="JAGTPG010000002">
    <property type="protein sequence ID" value="MBR8640417.1"/>
    <property type="molecule type" value="Genomic_DNA"/>
</dbReference>
<evidence type="ECO:0000256" key="6">
    <source>
        <dbReference type="SAM" id="MobiDB-lite"/>
    </source>
</evidence>
<dbReference type="InterPro" id="IPR001647">
    <property type="entry name" value="HTH_TetR"/>
</dbReference>
<evidence type="ECO:0000259" key="7">
    <source>
        <dbReference type="PROSITE" id="PS50977"/>
    </source>
</evidence>
<sequence length="283" mass="31147">MPKRVEHAQRRAHITDALVRVAAAEGLHAVTMRAVAAEAGMSLNLVQYYFETKARLLHAALERLEQQSHQRWSARLAGLPHPVTAHAFIEAFLAEALPTDDASRAFHLVWTSYAVLAMTDPELAAQPFVEGPDRLERQLTAVLEQAQQEGTLDRQRDAAAEAVHLLSLSHGLGTSVLVGQRRADAAMGILRAHLDQLFQPSVRPYQARIPRQAVRDNPSQGKKAGPHGADAYRSRIVDGRRYCCSPSPAARRCCSCVASHVPRDRSRKVSPSGLLNRREGPSF</sequence>
<dbReference type="InterPro" id="IPR036271">
    <property type="entry name" value="Tet_transcr_reg_TetR-rel_C_sf"/>
</dbReference>
<dbReference type="Pfam" id="PF13977">
    <property type="entry name" value="TetR_C_6"/>
    <property type="match status" value="1"/>
</dbReference>